<protein>
    <submittedName>
        <fullName evidence="2">Uncharacterized protein</fullName>
    </submittedName>
</protein>
<evidence type="ECO:0000256" key="1">
    <source>
        <dbReference type="SAM" id="MobiDB-lite"/>
    </source>
</evidence>
<dbReference type="EMBL" id="UINC01006561">
    <property type="protein sequence ID" value="SVA28266.1"/>
    <property type="molecule type" value="Genomic_DNA"/>
</dbReference>
<reference evidence="2" key="1">
    <citation type="submission" date="2018-05" db="EMBL/GenBank/DDBJ databases">
        <authorList>
            <person name="Lanie J.A."/>
            <person name="Ng W.-L."/>
            <person name="Kazmierczak K.M."/>
            <person name="Andrzejewski T.M."/>
            <person name="Davidsen T.M."/>
            <person name="Wayne K.J."/>
            <person name="Tettelin H."/>
            <person name="Glass J.I."/>
            <person name="Rusch D."/>
            <person name="Podicherti R."/>
            <person name="Tsui H.-C.T."/>
            <person name="Winkler M.E."/>
        </authorList>
    </citation>
    <scope>NUCLEOTIDE SEQUENCE</scope>
</reference>
<accession>A0A381UJA3</accession>
<feature type="compositionally biased region" description="Acidic residues" evidence="1">
    <location>
        <begin position="226"/>
        <end position="241"/>
    </location>
</feature>
<proteinExistence type="predicted"/>
<feature type="compositionally biased region" description="Basic and acidic residues" evidence="1">
    <location>
        <begin position="242"/>
        <end position="252"/>
    </location>
</feature>
<feature type="region of interest" description="Disordered" evidence="1">
    <location>
        <begin position="226"/>
        <end position="252"/>
    </location>
</feature>
<organism evidence="2">
    <name type="scientific">marine metagenome</name>
    <dbReference type="NCBI Taxonomy" id="408172"/>
    <lineage>
        <taxon>unclassified sequences</taxon>
        <taxon>metagenomes</taxon>
        <taxon>ecological metagenomes</taxon>
    </lineage>
</organism>
<gene>
    <name evidence="2" type="ORF">METZ01_LOCUS81120</name>
</gene>
<name>A0A381UJA3_9ZZZZ</name>
<evidence type="ECO:0000313" key="2">
    <source>
        <dbReference type="EMBL" id="SVA28266.1"/>
    </source>
</evidence>
<sequence>MAEKIVDKVIAKGIVKRKSEDEGDLEIKQNFVLDDLEELYREKISEVIFQELEVKEGYEFEIVLKTKKLSKKEYKNQSENNEQWLDQINKPKPRSIGFLYVDGLQDEPQFVGDLPFDFSQDEMNELVLLSKEAETPLKVNVFHDIEPIDQDEFDAHLYMHEHNKMNRSLSDEERADYMRESMANESEESWTCGLCEVEQEEGTPFYITQYGMACLSCFESFMGINEEEEEDVEGEEDDDCGEKENKKSTKLN</sequence>
<dbReference type="AlphaFoldDB" id="A0A381UJA3"/>